<dbReference type="InterPro" id="IPR051681">
    <property type="entry name" value="Ser/Thr_Kinases-Pseudokinases"/>
</dbReference>
<dbReference type="PROSITE" id="PS50179">
    <property type="entry name" value="VHS"/>
    <property type="match status" value="1"/>
</dbReference>
<dbReference type="PANTHER" id="PTHR44329">
    <property type="entry name" value="SERINE/THREONINE-PROTEIN KINASE TNNI3K-RELATED"/>
    <property type="match status" value="1"/>
</dbReference>
<comment type="caution">
    <text evidence="4">The sequence shown here is derived from an EMBL/GenBank/DDBJ whole genome shotgun (WGS) entry which is preliminary data.</text>
</comment>
<dbReference type="InterPro" id="IPR008942">
    <property type="entry name" value="ENTH_VHS"/>
</dbReference>
<dbReference type="GO" id="GO:0004674">
    <property type="term" value="F:protein serine/threonine kinase activity"/>
    <property type="evidence" value="ECO:0007669"/>
    <property type="project" value="TreeGrafter"/>
</dbReference>
<dbReference type="PROSITE" id="PS00108">
    <property type="entry name" value="PROTEIN_KINASE_ST"/>
    <property type="match status" value="1"/>
</dbReference>
<dbReference type="Gene3D" id="1.25.40.90">
    <property type="match status" value="1"/>
</dbReference>
<dbReference type="PANTHER" id="PTHR44329:SF214">
    <property type="entry name" value="PROTEIN KINASE DOMAIN-CONTAINING PROTEIN"/>
    <property type="match status" value="1"/>
</dbReference>
<dbReference type="GO" id="GO:0007034">
    <property type="term" value="P:vacuolar transport"/>
    <property type="evidence" value="ECO:0007669"/>
    <property type="project" value="UniProtKB-ARBA"/>
</dbReference>
<protein>
    <submittedName>
        <fullName evidence="4">Uncharacterized protein</fullName>
    </submittedName>
</protein>
<dbReference type="GO" id="GO:0016192">
    <property type="term" value="P:vesicle-mediated transport"/>
    <property type="evidence" value="ECO:0007669"/>
    <property type="project" value="UniProtKB-ARBA"/>
</dbReference>
<feature type="region of interest" description="Disordered" evidence="1">
    <location>
        <begin position="201"/>
        <end position="266"/>
    </location>
</feature>
<feature type="domain" description="VHS" evidence="3">
    <location>
        <begin position="58"/>
        <end position="149"/>
    </location>
</feature>
<evidence type="ECO:0000259" key="3">
    <source>
        <dbReference type="PROSITE" id="PS50179"/>
    </source>
</evidence>
<dbReference type="GO" id="GO:0035091">
    <property type="term" value="F:phosphatidylinositol binding"/>
    <property type="evidence" value="ECO:0007669"/>
    <property type="project" value="InterPro"/>
</dbReference>
<dbReference type="Proteomes" id="UP000663840">
    <property type="component" value="Unassembled WGS sequence"/>
</dbReference>
<dbReference type="SUPFAM" id="SSF48464">
    <property type="entry name" value="ENTH/VHS domain"/>
    <property type="match status" value="1"/>
</dbReference>
<feature type="compositionally biased region" description="Polar residues" evidence="1">
    <location>
        <begin position="228"/>
        <end position="249"/>
    </location>
</feature>
<gene>
    <name evidence="4" type="ORF">RDB_LOCUS38135</name>
</gene>
<reference evidence="4" key="1">
    <citation type="submission" date="2021-01" db="EMBL/GenBank/DDBJ databases">
        <authorList>
            <person name="Kaushik A."/>
        </authorList>
    </citation>
    <scope>NUCLEOTIDE SEQUENCE</scope>
    <source>
        <strain evidence="4">AG1-1A</strain>
    </source>
</reference>
<organism evidence="4 5">
    <name type="scientific">Rhizoctonia solani</name>
    <dbReference type="NCBI Taxonomy" id="456999"/>
    <lineage>
        <taxon>Eukaryota</taxon>
        <taxon>Fungi</taxon>
        <taxon>Dikarya</taxon>
        <taxon>Basidiomycota</taxon>
        <taxon>Agaricomycotina</taxon>
        <taxon>Agaricomycetes</taxon>
        <taxon>Cantharellales</taxon>
        <taxon>Ceratobasidiaceae</taxon>
        <taxon>Rhizoctonia</taxon>
    </lineage>
</organism>
<evidence type="ECO:0000313" key="4">
    <source>
        <dbReference type="EMBL" id="CAE6403538.1"/>
    </source>
</evidence>
<dbReference type="SMART" id="SM00220">
    <property type="entry name" value="S_TKc"/>
    <property type="match status" value="1"/>
</dbReference>
<dbReference type="InterPro" id="IPR011009">
    <property type="entry name" value="Kinase-like_dom_sf"/>
</dbReference>
<feature type="compositionally biased region" description="Low complexity" evidence="1">
    <location>
        <begin position="214"/>
        <end position="227"/>
    </location>
</feature>
<name>A0A8H2WVN2_9AGAM</name>
<feature type="region of interest" description="Disordered" evidence="1">
    <location>
        <begin position="328"/>
        <end position="348"/>
    </location>
</feature>
<dbReference type="InterPro" id="IPR002014">
    <property type="entry name" value="VHS_dom"/>
</dbReference>
<dbReference type="GO" id="GO:0043130">
    <property type="term" value="F:ubiquitin binding"/>
    <property type="evidence" value="ECO:0007669"/>
    <property type="project" value="InterPro"/>
</dbReference>
<dbReference type="SUPFAM" id="SSF56112">
    <property type="entry name" value="Protein kinase-like (PK-like)"/>
    <property type="match status" value="1"/>
</dbReference>
<dbReference type="InterPro" id="IPR001245">
    <property type="entry name" value="Ser-Thr/Tyr_kinase_cat_dom"/>
</dbReference>
<dbReference type="PROSITE" id="PS50011">
    <property type="entry name" value="PROTEIN_KINASE_DOM"/>
    <property type="match status" value="1"/>
</dbReference>
<dbReference type="InterPro" id="IPR008271">
    <property type="entry name" value="Ser/Thr_kinase_AS"/>
</dbReference>
<sequence>MEYRFRNALDLLRGMNNFVQNNIEKSQDQLRLLGRDVRGDRTSWKMSRLAEYAIHSHTEDREAVAELCNKLGIDPQETEESFKVLVNNIRSALPSVQVSAAKLWVTMIYRCRPYFASHTHEQILLETVEEVALGPRTSPVVRDRLVEAVGASVFLLKDAETLGPYRSTWTKLRQSLELTYPDEGIVIIDEDQIISAKSFIAPSAPSRSPSNGPSSHNSIDDSSSAGSKQDTGQVATDGSTDQENEQCLTRSPAMGNEPSPRTSGPVGDVKWLFEECESARGNCRILSESLLHTTLDTILKDPLIKEFRESTMTSKEIIDAHIETATVSAGSARAKRSSNDSSNSATRSAEEQLLQALVTTQAEIKYTFQSYDELAELANSSSPVNTEDPPISRQMSGADVLLRLIDHGCKDLSDSADISSFGEYPISTGGFSDVYCGRMLDGTKVAMKLLRVSVHSLGQNPKHLKHAARELHTWSKCDHPNVAPLLGLLVFRGRIGMISPWMGKGSLSNFLAKTPEVDRQSLCVQICEGLSYLHEIGIVHGDMKGPNVLIADDGTAVLSDFGNAFLKDRTMKFTPTTSASGMSIRWSAPEIINGERPSKASDVYALGTTIYEVISRRLPYERQSEVAIVFLVTVRKELPERPEYLPMGHDDAEKLWKLLLRCWSEPEVRPTAAEVASEMKTIALENLPTPPPRPITPSLELMRRG</sequence>
<dbReference type="EMBL" id="CAJMWR010000818">
    <property type="protein sequence ID" value="CAE6403538.1"/>
    <property type="molecule type" value="Genomic_DNA"/>
</dbReference>
<dbReference type="Pfam" id="PF07714">
    <property type="entry name" value="PK_Tyr_Ser-Thr"/>
    <property type="match status" value="1"/>
</dbReference>
<feature type="domain" description="Protein kinase" evidence="2">
    <location>
        <begin position="420"/>
        <end position="682"/>
    </location>
</feature>
<dbReference type="Gene3D" id="1.10.510.10">
    <property type="entry name" value="Transferase(Phosphotransferase) domain 1"/>
    <property type="match status" value="1"/>
</dbReference>
<feature type="region of interest" description="Disordered" evidence="1">
    <location>
        <begin position="685"/>
        <end position="705"/>
    </location>
</feature>
<dbReference type="InterPro" id="IPR000719">
    <property type="entry name" value="Prot_kinase_dom"/>
</dbReference>
<evidence type="ECO:0000256" key="1">
    <source>
        <dbReference type="SAM" id="MobiDB-lite"/>
    </source>
</evidence>
<evidence type="ECO:0000313" key="5">
    <source>
        <dbReference type="Proteomes" id="UP000663840"/>
    </source>
</evidence>
<evidence type="ECO:0000259" key="2">
    <source>
        <dbReference type="PROSITE" id="PS50011"/>
    </source>
</evidence>
<proteinExistence type="predicted"/>
<accession>A0A8H2WVN2</accession>
<dbReference type="GO" id="GO:0005524">
    <property type="term" value="F:ATP binding"/>
    <property type="evidence" value="ECO:0007669"/>
    <property type="project" value="InterPro"/>
</dbReference>
<dbReference type="AlphaFoldDB" id="A0A8H2WVN2"/>